<dbReference type="Gene3D" id="2.30.40.10">
    <property type="entry name" value="Urease, subunit C, domain 1"/>
    <property type="match status" value="1"/>
</dbReference>
<dbReference type="Gene3D" id="3.20.20.140">
    <property type="entry name" value="Metal-dependent hydrolases"/>
    <property type="match status" value="1"/>
</dbReference>
<dbReference type="InterPro" id="IPR032466">
    <property type="entry name" value="Metal_Hydrolase"/>
</dbReference>
<proteinExistence type="predicted"/>
<dbReference type="GO" id="GO:0019213">
    <property type="term" value="F:deacetylase activity"/>
    <property type="evidence" value="ECO:0007669"/>
    <property type="project" value="InterPro"/>
</dbReference>
<dbReference type="PANTHER" id="PTHR42717">
    <property type="entry name" value="DIHYDROOROTASE-RELATED"/>
    <property type="match status" value="1"/>
</dbReference>
<dbReference type="NCBIfam" id="NF006689">
    <property type="entry name" value="PRK09237.1"/>
    <property type="match status" value="1"/>
</dbReference>
<feature type="binding site" evidence="1">
    <location>
        <position position="204"/>
    </location>
    <ligand>
        <name>Zn(2+)</name>
        <dbReference type="ChEBI" id="CHEBI:29105"/>
        <label>2</label>
    </ligand>
</feature>
<dbReference type="InterPro" id="IPR020043">
    <property type="entry name" value="Deacetylase_Atu3266-like"/>
</dbReference>
<evidence type="ECO:0000256" key="3">
    <source>
        <dbReference type="PIRSR" id="PIRSR039004-3"/>
    </source>
</evidence>
<gene>
    <name evidence="4" type="ORF">SAMN05661091_3632</name>
</gene>
<keyword evidence="1" id="KW-0862">Zinc</keyword>
<name>A0A1X7HI58_9BACL</name>
<dbReference type="PANTHER" id="PTHR42717:SF1">
    <property type="entry name" value="IMIDAZOLONEPROPIONASE AND RELATED AMIDOHYDROLASES"/>
    <property type="match status" value="1"/>
</dbReference>
<dbReference type="InterPro" id="IPR011059">
    <property type="entry name" value="Metal-dep_hydrolase_composite"/>
</dbReference>
<feature type="binding site" evidence="1">
    <location>
        <position position="227"/>
    </location>
    <ligand>
        <name>Zn(2+)</name>
        <dbReference type="ChEBI" id="CHEBI:29105"/>
        <label>2</label>
    </ligand>
</feature>
<evidence type="ECO:0000256" key="1">
    <source>
        <dbReference type="PIRSR" id="PIRSR039004-1"/>
    </source>
</evidence>
<sequence>MRHSHAIVNIITLYHKKVRTVNEKFVLRHVKRVSGEEIDIEIENGKIAGITSAGEGCGAHVVDGCGAYVSSGWIDMHVHAFPEFDPYGDEMDEIGVKLGVTTIVDAGSCGADRISELAAHREQAKTRVYAFLNISRIGLVRIDELSNLEWLDRELVKQSVQAHSDFIVGLKARISRSVVGASGIEPLRIARELSYDTGMPLMVHIGSGPPDIREVISLLQRNDVITHYLNGKKNNLFDAEGRPLQEFSDAIGRGIHLDVGHGTASFSFKVAEAAKQHGIGLHTISTDIYRGNRLNGPVFSMGNVLSKFLYLGYSLEETIAAVTTHAAAWLGKPELGRIQVGDRANLTLFTLDNKTVELIDSEGELRVTNQVIEAKGVIVDGEFIECEVRS</sequence>
<evidence type="ECO:0000313" key="5">
    <source>
        <dbReference type="Proteomes" id="UP000192940"/>
    </source>
</evidence>
<dbReference type="Pfam" id="PF22647">
    <property type="entry name" value="EF_0837-like_N"/>
    <property type="match status" value="1"/>
</dbReference>
<keyword evidence="1" id="KW-0479">Metal-binding</keyword>
<dbReference type="AlphaFoldDB" id="A0A1X7HI58"/>
<evidence type="ECO:0000256" key="2">
    <source>
        <dbReference type="PIRSR" id="PIRSR039004-2"/>
    </source>
</evidence>
<feature type="site" description="Transition state stabilizer" evidence="3">
    <location>
        <position position="173"/>
    </location>
</feature>
<reference evidence="4 5" key="1">
    <citation type="submission" date="2017-04" db="EMBL/GenBank/DDBJ databases">
        <authorList>
            <person name="Afonso C.L."/>
            <person name="Miller P.J."/>
            <person name="Scott M.A."/>
            <person name="Spackman E."/>
            <person name="Goraichik I."/>
            <person name="Dimitrov K.M."/>
            <person name="Suarez D.L."/>
            <person name="Swayne D.E."/>
        </authorList>
    </citation>
    <scope>NUCLEOTIDE SEQUENCE [LARGE SCALE GENOMIC DNA]</scope>
    <source>
        <strain evidence="4 5">N3/975</strain>
    </source>
</reference>
<feature type="binding site" evidence="1">
    <location>
        <position position="287"/>
    </location>
    <ligand>
        <name>Zn(2+)</name>
        <dbReference type="ChEBI" id="CHEBI:29105"/>
        <label>1</label>
    </ligand>
</feature>
<dbReference type="GO" id="GO:0046872">
    <property type="term" value="F:metal ion binding"/>
    <property type="evidence" value="ECO:0007669"/>
    <property type="project" value="UniProtKB-KW"/>
</dbReference>
<evidence type="ECO:0000313" key="4">
    <source>
        <dbReference type="EMBL" id="SMF87121.1"/>
    </source>
</evidence>
<dbReference type="SUPFAM" id="SSF51338">
    <property type="entry name" value="Composite domain of metallo-dependent hydrolases"/>
    <property type="match status" value="1"/>
</dbReference>
<dbReference type="STRING" id="1313296.SAMN05661091_3632"/>
<dbReference type="EMBL" id="LT840184">
    <property type="protein sequence ID" value="SMF87121.1"/>
    <property type="molecule type" value="Genomic_DNA"/>
</dbReference>
<organism evidence="4 5">
    <name type="scientific">Paenibacillus uliginis N3/975</name>
    <dbReference type="NCBI Taxonomy" id="1313296"/>
    <lineage>
        <taxon>Bacteria</taxon>
        <taxon>Bacillati</taxon>
        <taxon>Bacillota</taxon>
        <taxon>Bacilli</taxon>
        <taxon>Bacillales</taxon>
        <taxon>Paenibacillaceae</taxon>
        <taxon>Paenibacillus</taxon>
    </lineage>
</organism>
<dbReference type="SUPFAM" id="SSF51556">
    <property type="entry name" value="Metallo-dependent hydrolases"/>
    <property type="match status" value="1"/>
</dbReference>
<dbReference type="GO" id="GO:0016810">
    <property type="term" value="F:hydrolase activity, acting on carbon-nitrogen (but not peptide) bonds"/>
    <property type="evidence" value="ECO:0007669"/>
    <property type="project" value="InterPro"/>
</dbReference>
<dbReference type="InterPro" id="IPR047601">
    <property type="entry name" value="EF_0837-like"/>
</dbReference>
<feature type="binding site" evidence="1">
    <location>
        <position position="77"/>
    </location>
    <ligand>
        <name>Zn(2+)</name>
        <dbReference type="ChEBI" id="CHEBI:29105"/>
        <label>1</label>
    </ligand>
</feature>
<protein>
    <submittedName>
        <fullName evidence="4">Dihydroorotase</fullName>
    </submittedName>
</protein>
<feature type="binding site" description="via carbamate group" evidence="1">
    <location>
        <position position="171"/>
    </location>
    <ligand>
        <name>Zn(2+)</name>
        <dbReference type="ChEBI" id="CHEBI:29105"/>
        <label>1</label>
    </ligand>
</feature>
<dbReference type="PIRSF" id="PIRSF039004">
    <property type="entry name" value="ADE_EF_0837"/>
    <property type="match status" value="1"/>
</dbReference>
<feature type="binding site" description="via carbamate group" evidence="1">
    <location>
        <position position="171"/>
    </location>
    <ligand>
        <name>Zn(2+)</name>
        <dbReference type="ChEBI" id="CHEBI:29105"/>
        <label>2</label>
    </ligand>
</feature>
<feature type="binding site" evidence="1">
    <location>
        <position position="79"/>
    </location>
    <ligand>
        <name>Zn(2+)</name>
        <dbReference type="ChEBI" id="CHEBI:29105"/>
        <label>1</label>
    </ligand>
</feature>
<dbReference type="Proteomes" id="UP000192940">
    <property type="component" value="Chromosome I"/>
</dbReference>
<accession>A0A1X7HI58</accession>
<feature type="modified residue" description="N6-carboxylysine" evidence="2">
    <location>
        <position position="171"/>
    </location>
</feature>
<dbReference type="NCBIfam" id="TIGR03583">
    <property type="entry name" value="EF_0837"/>
    <property type="match status" value="1"/>
</dbReference>
<keyword evidence="5" id="KW-1185">Reference proteome</keyword>